<dbReference type="AlphaFoldDB" id="A0A1X7TL32"/>
<proteinExistence type="predicted"/>
<organism evidence="1">
    <name type="scientific">Amphimedon queenslandica</name>
    <name type="common">Sponge</name>
    <dbReference type="NCBI Taxonomy" id="400682"/>
    <lineage>
        <taxon>Eukaryota</taxon>
        <taxon>Metazoa</taxon>
        <taxon>Porifera</taxon>
        <taxon>Demospongiae</taxon>
        <taxon>Heteroscleromorpha</taxon>
        <taxon>Haplosclerida</taxon>
        <taxon>Niphatidae</taxon>
        <taxon>Amphimedon</taxon>
    </lineage>
</organism>
<dbReference type="InParanoid" id="A0A1X7TL32"/>
<sequence length="17" mass="1830">SEDVWLILGNKLTLAGT</sequence>
<evidence type="ECO:0000313" key="1">
    <source>
        <dbReference type="EnsemblMetazoa" id="Aqu2.1.15479_001"/>
    </source>
</evidence>
<reference evidence="1" key="1">
    <citation type="submission" date="2017-05" db="UniProtKB">
        <authorList>
            <consortium name="EnsemblMetazoa"/>
        </authorList>
    </citation>
    <scope>IDENTIFICATION</scope>
</reference>
<protein>
    <submittedName>
        <fullName evidence="1">Uncharacterized protein</fullName>
    </submittedName>
</protein>
<accession>A0A1X7TL32</accession>
<name>A0A1X7TL32_AMPQE</name>
<dbReference type="EnsemblMetazoa" id="Aqu2.1.15479_001">
    <property type="protein sequence ID" value="Aqu2.1.15479_001"/>
    <property type="gene ID" value="Aqu2.1.15479"/>
</dbReference>